<protein>
    <submittedName>
        <fullName evidence="3">Uncharacterized protein</fullName>
    </submittedName>
</protein>
<keyword evidence="1" id="KW-0175">Coiled coil</keyword>
<organism evidence="3 4">
    <name type="scientific">Desulforamulus ruminis (strain ATCC 23193 / DSM 2154 / NCIMB 8452 / DL)</name>
    <name type="common">Desulfotomaculum ruminis</name>
    <dbReference type="NCBI Taxonomy" id="696281"/>
    <lineage>
        <taxon>Bacteria</taxon>
        <taxon>Bacillati</taxon>
        <taxon>Bacillota</taxon>
        <taxon>Clostridia</taxon>
        <taxon>Eubacteriales</taxon>
        <taxon>Peptococcaceae</taxon>
        <taxon>Desulforamulus</taxon>
    </lineage>
</organism>
<accession>F6DJU6</accession>
<evidence type="ECO:0000256" key="1">
    <source>
        <dbReference type="SAM" id="Coils"/>
    </source>
</evidence>
<name>F6DJU6_DESRL</name>
<evidence type="ECO:0000313" key="4">
    <source>
        <dbReference type="Proteomes" id="UP000009234"/>
    </source>
</evidence>
<dbReference type="AlphaFoldDB" id="F6DJU6"/>
<dbReference type="Proteomes" id="UP000009234">
    <property type="component" value="Chromosome"/>
</dbReference>
<dbReference type="HOGENOM" id="CLU_2449823_0_0_9"/>
<gene>
    <name evidence="3" type="ordered locus">Desru_0883</name>
</gene>
<dbReference type="RefSeq" id="WP_013840931.1">
    <property type="nucleotide sequence ID" value="NC_015589.1"/>
</dbReference>
<feature type="region of interest" description="Disordered" evidence="2">
    <location>
        <begin position="1"/>
        <end position="23"/>
    </location>
</feature>
<feature type="coiled-coil region" evidence="1">
    <location>
        <begin position="23"/>
        <end position="85"/>
    </location>
</feature>
<evidence type="ECO:0000256" key="2">
    <source>
        <dbReference type="SAM" id="MobiDB-lite"/>
    </source>
</evidence>
<reference evidence="3 4" key="2">
    <citation type="journal article" date="2012" name="Stand. Genomic Sci.">
        <title>Complete genome sequence of the sulfate-reducing firmicute Desulfotomaculum ruminis type strain (DL(T)).</title>
        <authorList>
            <person name="Spring S."/>
            <person name="Visser M."/>
            <person name="Lu M."/>
            <person name="Copeland A."/>
            <person name="Lapidus A."/>
            <person name="Lucas S."/>
            <person name="Cheng J.F."/>
            <person name="Han C."/>
            <person name="Tapia R."/>
            <person name="Goodwin L.A."/>
            <person name="Pitluck S."/>
            <person name="Ivanova N."/>
            <person name="Land M."/>
            <person name="Hauser L."/>
            <person name="Larimer F."/>
            <person name="Rohde M."/>
            <person name="Goker M."/>
            <person name="Detter J.C."/>
            <person name="Kyrpides N.C."/>
            <person name="Woyke T."/>
            <person name="Schaap P.J."/>
            <person name="Plugge C.M."/>
            <person name="Muyzer G."/>
            <person name="Kuever J."/>
            <person name="Pereira I.A."/>
            <person name="Parshina S.N."/>
            <person name="Bernier-Latmani R."/>
            <person name="Stams A.J."/>
            <person name="Klenk H.P."/>
        </authorList>
    </citation>
    <scope>NUCLEOTIDE SEQUENCE [LARGE SCALE GENOMIC DNA]</scope>
    <source>
        <strain evidence="4">ATCC 23193 / DSM 2154 / NCIB 8452 / DL</strain>
    </source>
</reference>
<evidence type="ECO:0000313" key="3">
    <source>
        <dbReference type="EMBL" id="AEG59160.1"/>
    </source>
</evidence>
<keyword evidence="4" id="KW-1185">Reference proteome</keyword>
<feature type="compositionally biased region" description="Polar residues" evidence="2">
    <location>
        <begin position="1"/>
        <end position="13"/>
    </location>
</feature>
<proteinExistence type="predicted"/>
<dbReference type="KEGG" id="dru:Desru_0883"/>
<sequence>MPLQTAITQSFASQRDGKGDSFNPFAEQERQKLQRENKKLRDLLNIVKDDLAFFEANIKLLEEERVTLLLRIDELQTRLRNFEAEWILV</sequence>
<dbReference type="EMBL" id="CP002780">
    <property type="protein sequence ID" value="AEG59160.1"/>
    <property type="molecule type" value="Genomic_DNA"/>
</dbReference>
<reference evidence="4" key="1">
    <citation type="submission" date="2011-05" db="EMBL/GenBank/DDBJ databases">
        <title>Complete sequence of Desulfotomaculum ruminis DSM 2154.</title>
        <authorList>
            <person name="Lucas S."/>
            <person name="Copeland A."/>
            <person name="Lapidus A."/>
            <person name="Cheng J.-F."/>
            <person name="Goodwin L."/>
            <person name="Pitluck S."/>
            <person name="Lu M."/>
            <person name="Detter J.C."/>
            <person name="Han C."/>
            <person name="Tapia R."/>
            <person name="Land M."/>
            <person name="Hauser L."/>
            <person name="Kyrpides N."/>
            <person name="Ivanova N."/>
            <person name="Mikhailova N."/>
            <person name="Pagani I."/>
            <person name="Stams A.J.M."/>
            <person name="Plugge C.M."/>
            <person name="Muyzer G."/>
            <person name="Kuever J."/>
            <person name="Parshina S.N."/>
            <person name="Ivanova A.E."/>
            <person name="Nazina T.N."/>
            <person name="Brambilla E."/>
            <person name="Spring S."/>
            <person name="Klenk H.-P."/>
            <person name="Woyke T."/>
        </authorList>
    </citation>
    <scope>NUCLEOTIDE SEQUENCE [LARGE SCALE GENOMIC DNA]</scope>
    <source>
        <strain evidence="4">ATCC 23193 / DSM 2154 / NCIB 8452 / DL</strain>
    </source>
</reference>